<dbReference type="HAMAP" id="MF_00050">
    <property type="entry name" value="EF_Ts"/>
    <property type="match status" value="1"/>
</dbReference>
<keyword evidence="9" id="KW-1185">Reference proteome</keyword>
<dbReference type="Proteomes" id="UP000661691">
    <property type="component" value="Unassembled WGS sequence"/>
</dbReference>
<name>A0A926RTB3_9BACL</name>
<evidence type="ECO:0000259" key="7">
    <source>
        <dbReference type="Pfam" id="PF00889"/>
    </source>
</evidence>
<sequence length="217" mass="24368">MAVTAAMVKELREKTGAGMMDCKKALTETDGNIDKAIEVLREKGIAKAAKKSGRIAAEGVVESYIHSGGRIGVLLEVNCETDYVAINDEFRAFVRDVAMQIAAMNPRYLNSDEIPADVVEKERQVLREQALQEGKPEKIVDKMVEGRLSKHFKEICLLDQAFVKDPDKTIDQMVKEQIAKLGENISIRRFTRYEMGEGLEKREDNFVEEVMSQVNKG</sequence>
<evidence type="ECO:0000256" key="6">
    <source>
        <dbReference type="HAMAP-Rule" id="MF_00050"/>
    </source>
</evidence>
<dbReference type="GO" id="GO:0003746">
    <property type="term" value="F:translation elongation factor activity"/>
    <property type="evidence" value="ECO:0007669"/>
    <property type="project" value="UniProtKB-UniRule"/>
</dbReference>
<evidence type="ECO:0000256" key="3">
    <source>
        <dbReference type="ARBA" id="ARBA00022768"/>
    </source>
</evidence>
<dbReference type="CDD" id="cd14275">
    <property type="entry name" value="UBA_EF-Ts"/>
    <property type="match status" value="1"/>
</dbReference>
<evidence type="ECO:0000256" key="4">
    <source>
        <dbReference type="ARBA" id="ARBA00022917"/>
    </source>
</evidence>
<dbReference type="PANTHER" id="PTHR11741">
    <property type="entry name" value="ELONGATION FACTOR TS"/>
    <property type="match status" value="1"/>
</dbReference>
<comment type="caution">
    <text evidence="8">The sequence shown here is derived from an EMBL/GenBank/DDBJ whole genome shotgun (WGS) entry which is preliminary data.</text>
</comment>
<dbReference type="Gene3D" id="1.10.286.20">
    <property type="match status" value="1"/>
</dbReference>
<dbReference type="InterPro" id="IPR018101">
    <property type="entry name" value="Transl_elong_Ts_CS"/>
</dbReference>
<comment type="similarity">
    <text evidence="1 6">Belongs to the EF-Ts family.</text>
</comment>
<protein>
    <recommendedName>
        <fullName evidence="2 6">Elongation factor Ts</fullName>
        <shortName evidence="6">EF-Ts</shortName>
    </recommendedName>
</protein>
<dbReference type="InterPro" id="IPR009060">
    <property type="entry name" value="UBA-like_sf"/>
</dbReference>
<dbReference type="PANTHER" id="PTHR11741:SF0">
    <property type="entry name" value="ELONGATION FACTOR TS, MITOCHONDRIAL"/>
    <property type="match status" value="1"/>
</dbReference>
<dbReference type="AlphaFoldDB" id="A0A926RTB3"/>
<dbReference type="RefSeq" id="WP_191141554.1">
    <property type="nucleotide sequence ID" value="NZ_JACXAH010000003.1"/>
</dbReference>
<evidence type="ECO:0000313" key="9">
    <source>
        <dbReference type="Proteomes" id="UP000661691"/>
    </source>
</evidence>
<comment type="function">
    <text evidence="5 6">Associates with the EF-Tu.GDP complex and induces the exchange of GDP to GTP. It remains bound to the aminoacyl-tRNA.EF-Tu.GTP complex up to the GTP hydrolysis stage on the ribosome.</text>
</comment>
<dbReference type="FunFam" id="1.10.8.10:FF:000001">
    <property type="entry name" value="Elongation factor Ts"/>
    <property type="match status" value="1"/>
</dbReference>
<dbReference type="FunFam" id="1.10.286.20:FF:000001">
    <property type="entry name" value="Elongation factor Ts"/>
    <property type="match status" value="1"/>
</dbReference>
<dbReference type="Gene3D" id="3.30.479.20">
    <property type="entry name" value="Elongation factor Ts, dimerisation domain"/>
    <property type="match status" value="1"/>
</dbReference>
<accession>A0A926RTB3</accession>
<dbReference type="InterPro" id="IPR001816">
    <property type="entry name" value="Transl_elong_EFTs/EF1B"/>
</dbReference>
<organism evidence="8 9">
    <name type="scientific">Polycladospora coralii</name>
    <dbReference type="NCBI Taxonomy" id="2771432"/>
    <lineage>
        <taxon>Bacteria</taxon>
        <taxon>Bacillati</taxon>
        <taxon>Bacillota</taxon>
        <taxon>Bacilli</taxon>
        <taxon>Bacillales</taxon>
        <taxon>Thermoactinomycetaceae</taxon>
        <taxon>Polycladospora</taxon>
    </lineage>
</organism>
<dbReference type="SUPFAM" id="SSF54713">
    <property type="entry name" value="Elongation factor Ts (EF-Ts), dimerisation domain"/>
    <property type="match status" value="1"/>
</dbReference>
<comment type="caution">
    <text evidence="6">Lacks conserved residue(s) required for the propagation of feature annotation.</text>
</comment>
<keyword evidence="4 6" id="KW-0648">Protein biosynthesis</keyword>
<dbReference type="Pfam" id="PF00889">
    <property type="entry name" value="EF_TS"/>
    <property type="match status" value="1"/>
</dbReference>
<dbReference type="GO" id="GO:0005737">
    <property type="term" value="C:cytoplasm"/>
    <property type="evidence" value="ECO:0007669"/>
    <property type="project" value="UniProtKB-SubCell"/>
</dbReference>
<dbReference type="NCBIfam" id="TIGR00116">
    <property type="entry name" value="tsf"/>
    <property type="match status" value="2"/>
</dbReference>
<gene>
    <name evidence="6 8" type="primary">tsf</name>
    <name evidence="8" type="ORF">IC620_03775</name>
</gene>
<keyword evidence="6" id="KW-0963">Cytoplasm</keyword>
<feature type="domain" description="Translation elongation factor EFTs/EF1B dimerisation" evidence="7">
    <location>
        <begin position="30"/>
        <end position="197"/>
    </location>
</feature>
<evidence type="ECO:0000256" key="1">
    <source>
        <dbReference type="ARBA" id="ARBA00005532"/>
    </source>
</evidence>
<dbReference type="SUPFAM" id="SSF46934">
    <property type="entry name" value="UBA-like"/>
    <property type="match status" value="1"/>
</dbReference>
<proteinExistence type="inferred from homology"/>
<reference evidence="8" key="1">
    <citation type="submission" date="2020-09" db="EMBL/GenBank/DDBJ databases">
        <title>A novel bacterium of genus Hazenella, isolated from South China Sea.</title>
        <authorList>
            <person name="Huang H."/>
            <person name="Mo K."/>
            <person name="Hu Y."/>
        </authorList>
    </citation>
    <scope>NUCLEOTIDE SEQUENCE</scope>
    <source>
        <strain evidence="8">IB182357</strain>
    </source>
</reference>
<keyword evidence="3 6" id="KW-0251">Elongation factor</keyword>
<dbReference type="InterPro" id="IPR014039">
    <property type="entry name" value="Transl_elong_EFTs/EF1B_dimer"/>
</dbReference>
<dbReference type="EMBL" id="JACXAH010000003">
    <property type="protein sequence ID" value="MBD1371473.1"/>
    <property type="molecule type" value="Genomic_DNA"/>
</dbReference>
<evidence type="ECO:0000313" key="8">
    <source>
        <dbReference type="EMBL" id="MBD1371473.1"/>
    </source>
</evidence>
<dbReference type="PROSITE" id="PS01126">
    <property type="entry name" value="EF_TS_1"/>
    <property type="match status" value="1"/>
</dbReference>
<evidence type="ECO:0000256" key="2">
    <source>
        <dbReference type="ARBA" id="ARBA00016956"/>
    </source>
</evidence>
<dbReference type="Gene3D" id="1.10.8.10">
    <property type="entry name" value="DNA helicase RuvA subunit, C-terminal domain"/>
    <property type="match status" value="1"/>
</dbReference>
<dbReference type="InterPro" id="IPR036402">
    <property type="entry name" value="EF-Ts_dimer_sf"/>
</dbReference>
<comment type="subcellular location">
    <subcellularLocation>
        <location evidence="6">Cytoplasm</location>
    </subcellularLocation>
</comment>
<evidence type="ECO:0000256" key="5">
    <source>
        <dbReference type="ARBA" id="ARBA00025453"/>
    </source>
</evidence>